<evidence type="ECO:0000313" key="1">
    <source>
        <dbReference type="EMBL" id="XDI04376.1"/>
    </source>
</evidence>
<dbReference type="RefSeq" id="WP_368496780.1">
    <property type="nucleotide sequence ID" value="NZ_CP162511.1"/>
</dbReference>
<dbReference type="NCBIfam" id="TIGR03544">
    <property type="entry name" value="DivI1A_domain"/>
    <property type="match status" value="2"/>
</dbReference>
<proteinExistence type="predicted"/>
<dbReference type="EMBL" id="CP162511">
    <property type="protein sequence ID" value="XDI04376.1"/>
    <property type="molecule type" value="Genomic_DNA"/>
</dbReference>
<sequence>MSVPFPRTRSSSLGYDTEEVDDFLAKARLAYDERAAGPEGTPVLTSEMVRSTAFTMQKGGYYPPAVDAALERLEDAFALRERDAAYREAGDERWYQQARQRAAEILARLERPEGKRFTKAGPLSIGYHPKDVDEFADHLVEYFRSGADVSVTDVRTVAFRSRRGGYSEAQVDAVLDAVVDVMLAVR</sequence>
<reference evidence="1" key="1">
    <citation type="submission" date="2024-05" db="EMBL/GenBank/DDBJ databases">
        <title>Herbiconiux sp. A18JL235.</title>
        <authorList>
            <person name="Zhang G."/>
        </authorList>
    </citation>
    <scope>NUCLEOTIDE SEQUENCE</scope>
    <source>
        <strain evidence="1">A18JL235</strain>
    </source>
</reference>
<dbReference type="InterPro" id="IPR019932">
    <property type="entry name" value="CHP03543"/>
</dbReference>
<dbReference type="AlphaFoldDB" id="A0AB39BD93"/>
<dbReference type="Gene3D" id="6.10.250.660">
    <property type="match status" value="1"/>
</dbReference>
<dbReference type="NCBIfam" id="TIGR03543">
    <property type="entry name" value="divI1A_rptt_fam"/>
    <property type="match status" value="1"/>
</dbReference>
<name>A0AB39BD93_9MICO</name>
<protein>
    <submittedName>
        <fullName evidence="1">DivIVA domain-containing protein</fullName>
    </submittedName>
</protein>
<organism evidence="1">
    <name type="scientific">Herbiconiux sp. A18JL235</name>
    <dbReference type="NCBI Taxonomy" id="3152363"/>
    <lineage>
        <taxon>Bacteria</taxon>
        <taxon>Bacillati</taxon>
        <taxon>Actinomycetota</taxon>
        <taxon>Actinomycetes</taxon>
        <taxon>Micrococcales</taxon>
        <taxon>Microbacteriaceae</taxon>
        <taxon>Herbiconiux</taxon>
    </lineage>
</organism>
<dbReference type="InterPro" id="IPR019933">
    <property type="entry name" value="DivIVA_domain"/>
</dbReference>
<gene>
    <name evidence="1" type="ORF">ABFY20_13675</name>
</gene>
<accession>A0AB39BD93</accession>